<reference evidence="2 6" key="1">
    <citation type="submission" date="2015-09" db="EMBL/GenBank/DDBJ databases">
        <authorList>
            <consortium name="Pathogen Informatics"/>
        </authorList>
    </citation>
    <scope>NUCLEOTIDE SEQUENCE [LARGE SCALE GENOMIC DNA]</scope>
    <source>
        <strain evidence="2 6">2789STDY5608872</strain>
    </source>
</reference>
<gene>
    <name evidence="2" type="ORF">ERS852429_01550</name>
    <name evidence="4" type="ORF">FSA05_06815</name>
    <name evidence="5" type="ORF">P2T59_18210</name>
    <name evidence="3" type="ORF">PN599_18265</name>
</gene>
<dbReference type="InterPro" id="IPR031025">
    <property type="entry name" value="LruC_dom"/>
</dbReference>
<organism evidence="2 6">
    <name type="scientific">Parabacteroides distasonis</name>
    <dbReference type="NCBI Taxonomy" id="823"/>
    <lineage>
        <taxon>Bacteria</taxon>
        <taxon>Pseudomonadati</taxon>
        <taxon>Bacteroidota</taxon>
        <taxon>Bacteroidia</taxon>
        <taxon>Bacteroidales</taxon>
        <taxon>Tannerellaceae</taxon>
        <taxon>Parabacteroides</taxon>
    </lineage>
</organism>
<protein>
    <submittedName>
        <fullName evidence="3">LruC domain-containing protein</fullName>
    </submittedName>
</protein>
<dbReference type="NCBIfam" id="TIGR04456">
    <property type="entry name" value="LruC_dom"/>
    <property type="match status" value="1"/>
</dbReference>
<evidence type="ECO:0000259" key="1">
    <source>
        <dbReference type="Pfam" id="PF16130"/>
    </source>
</evidence>
<reference evidence="5" key="4">
    <citation type="submission" date="2023-03" db="EMBL/GenBank/DDBJ databases">
        <title>Parabacteroides distasonis, a bacteria resistant against UC.</title>
        <authorList>
            <person name="Dai W."/>
        </authorList>
    </citation>
    <scope>NUCLEOTIDE SEQUENCE</scope>
    <source>
        <strain evidence="5">F1-28</strain>
    </source>
</reference>
<dbReference type="PROSITE" id="PS51257">
    <property type="entry name" value="PROKAR_LIPOPROTEIN"/>
    <property type="match status" value="1"/>
</dbReference>
<evidence type="ECO:0000313" key="2">
    <source>
        <dbReference type="EMBL" id="CUN00695.1"/>
    </source>
</evidence>
<dbReference type="Proteomes" id="UP000315827">
    <property type="component" value="Unassembled WGS sequence"/>
</dbReference>
<dbReference type="Proteomes" id="UP000095591">
    <property type="component" value="Unassembled WGS sequence"/>
</dbReference>
<dbReference type="EMBL" id="CYXP01000002">
    <property type="protein sequence ID" value="CUN00695.1"/>
    <property type="molecule type" value="Genomic_DNA"/>
</dbReference>
<evidence type="ECO:0000313" key="3">
    <source>
        <dbReference type="EMBL" id="MDB9006935.1"/>
    </source>
</evidence>
<evidence type="ECO:0000313" key="5">
    <source>
        <dbReference type="EMBL" id="WET63617.1"/>
    </source>
</evidence>
<name>A0A173TFL6_PARDI</name>
<dbReference type="Pfam" id="PF16130">
    <property type="entry name" value="DUF4842"/>
    <property type="match status" value="1"/>
</dbReference>
<evidence type="ECO:0000313" key="4">
    <source>
        <dbReference type="EMBL" id="TWV62743.1"/>
    </source>
</evidence>
<proteinExistence type="predicted"/>
<dbReference type="EMBL" id="VOHW01000003">
    <property type="protein sequence ID" value="TWV62743.1"/>
    <property type="molecule type" value="Genomic_DNA"/>
</dbReference>
<dbReference type="RefSeq" id="WP_048927031.1">
    <property type="nucleotide sequence ID" value="NZ_CP120353.1"/>
</dbReference>
<evidence type="ECO:0000313" key="6">
    <source>
        <dbReference type="Proteomes" id="UP000095591"/>
    </source>
</evidence>
<reference evidence="3" key="3">
    <citation type="submission" date="2023-01" db="EMBL/GenBank/DDBJ databases">
        <title>Human gut microbiome strain richness.</title>
        <authorList>
            <person name="Chen-Liaw A."/>
        </authorList>
    </citation>
    <scope>NUCLEOTIDE SEQUENCE</scope>
    <source>
        <strain evidence="3">RTP21484st1_E5_RTP21484_190118</strain>
    </source>
</reference>
<dbReference type="EMBL" id="CP120353">
    <property type="protein sequence ID" value="WET63617.1"/>
    <property type="molecule type" value="Genomic_DNA"/>
</dbReference>
<sequence>MRQIMKLFITSFLFILFSGCTKDVYDPSDKIPGEGTNPFSKVTISSNFDWSMIQISHLTVQSFDPYDGTYNYLVEVFDKSPEDQDANLLATGVCSKKTLFDKKIIYPKGESDQVYIQLTTPTGYQVTAPVTLTPGNDNVCAFDSLAVSQETTATPVSRTPTRSVSSTYTFIIEDSFPNYGDYDFNDAVIKVQMETSMKDDYVQFANIKLTFRALGGTKRAGAFIHLPGIKSKDIQKAELNGWTTTPESETETPVYALSDDIHGLFSFHEMINTDNDLPYRGKQERLITFSFAAGALKDLTIDDIDLFTTVLKREGEVLRTEIHQRNYSYTPKGVRYRYYSNDNCIWALMIPDDFKYPVEHAFIGDAYPDLLKWVSGDSKHVQWYKSKNTVDKWIYTREQ</sequence>
<dbReference type="EMBL" id="JAQMPJ010000023">
    <property type="protein sequence ID" value="MDB9006935.1"/>
    <property type="molecule type" value="Genomic_DNA"/>
</dbReference>
<evidence type="ECO:0000313" key="7">
    <source>
        <dbReference type="Proteomes" id="UP000315827"/>
    </source>
</evidence>
<dbReference type="AlphaFoldDB" id="A0A173TFL6"/>
<dbReference type="Proteomes" id="UP001221009">
    <property type="component" value="Chromosome"/>
</dbReference>
<dbReference type="Proteomes" id="UP001210126">
    <property type="component" value="Unassembled WGS sequence"/>
</dbReference>
<accession>A0A173TFL6</accession>
<dbReference type="InterPro" id="IPR032295">
    <property type="entry name" value="DUF4842"/>
</dbReference>
<feature type="domain" description="DUF4842" evidence="1">
    <location>
        <begin position="202"/>
        <end position="384"/>
    </location>
</feature>
<reference evidence="4 7" key="2">
    <citation type="submission" date="2019-07" db="EMBL/GenBank/DDBJ databases">
        <title>Genome sequencing of Parabacteroides distasonis iSURF_7.</title>
        <authorList>
            <person name="Degefu H.N."/>
            <person name="Ruoff K.L."/>
            <person name="Price C.E."/>
            <person name="Valls R.A."/>
            <person name="O'Toole G.A."/>
        </authorList>
    </citation>
    <scope>NUCLEOTIDE SEQUENCE [LARGE SCALE GENOMIC DNA]</scope>
    <source>
        <strain evidence="4 7">CFPLTA003_1B</strain>
    </source>
</reference>